<dbReference type="GO" id="GO:0006310">
    <property type="term" value="P:DNA recombination"/>
    <property type="evidence" value="ECO:0007669"/>
    <property type="project" value="UniProtKB-KW"/>
</dbReference>
<name>A0A6G8QD36_9ACTN</name>
<dbReference type="RefSeq" id="WP_166178582.1">
    <property type="nucleotide sequence ID" value="NZ_CP045119.1"/>
</dbReference>
<organism evidence="7 8">
    <name type="scientific">Rubrobacter tropicus</name>
    <dbReference type="NCBI Taxonomy" id="2653851"/>
    <lineage>
        <taxon>Bacteria</taxon>
        <taxon>Bacillati</taxon>
        <taxon>Actinomycetota</taxon>
        <taxon>Rubrobacteria</taxon>
        <taxon>Rubrobacterales</taxon>
        <taxon>Rubrobacteraceae</taxon>
        <taxon>Rubrobacter</taxon>
    </lineage>
</organism>
<dbReference type="InterPro" id="IPR044068">
    <property type="entry name" value="CB"/>
</dbReference>
<evidence type="ECO:0000256" key="2">
    <source>
        <dbReference type="ARBA" id="ARBA00023125"/>
    </source>
</evidence>
<evidence type="ECO:0000259" key="5">
    <source>
        <dbReference type="PROSITE" id="PS51898"/>
    </source>
</evidence>
<accession>A0A6G8QD36</accession>
<dbReference type="InterPro" id="IPR010998">
    <property type="entry name" value="Integrase_recombinase_N"/>
</dbReference>
<keyword evidence="2 4" id="KW-0238">DNA-binding</keyword>
<evidence type="ECO:0000313" key="8">
    <source>
        <dbReference type="Proteomes" id="UP000501452"/>
    </source>
</evidence>
<dbReference type="InterPro" id="IPR013762">
    <property type="entry name" value="Integrase-like_cat_sf"/>
</dbReference>
<dbReference type="Pfam" id="PF14659">
    <property type="entry name" value="Phage_int_SAM_3"/>
    <property type="match status" value="1"/>
</dbReference>
<dbReference type="Pfam" id="PF00589">
    <property type="entry name" value="Phage_integrase"/>
    <property type="match status" value="1"/>
</dbReference>
<evidence type="ECO:0000313" key="7">
    <source>
        <dbReference type="EMBL" id="QIN84420.1"/>
    </source>
</evidence>
<gene>
    <name evidence="7" type="ORF">GBA63_18565</name>
</gene>
<evidence type="ECO:0000256" key="3">
    <source>
        <dbReference type="ARBA" id="ARBA00023172"/>
    </source>
</evidence>
<dbReference type="PROSITE" id="PS51900">
    <property type="entry name" value="CB"/>
    <property type="match status" value="1"/>
</dbReference>
<dbReference type="EMBL" id="CP045119">
    <property type="protein sequence ID" value="QIN84420.1"/>
    <property type="molecule type" value="Genomic_DNA"/>
</dbReference>
<dbReference type="PANTHER" id="PTHR30349:SF91">
    <property type="entry name" value="INTA PROTEIN"/>
    <property type="match status" value="1"/>
</dbReference>
<feature type="domain" description="Tyr recombinase" evidence="5">
    <location>
        <begin position="177"/>
        <end position="389"/>
    </location>
</feature>
<dbReference type="InterPro" id="IPR004107">
    <property type="entry name" value="Integrase_SAM-like_N"/>
</dbReference>
<evidence type="ECO:0000259" key="6">
    <source>
        <dbReference type="PROSITE" id="PS51900"/>
    </source>
</evidence>
<protein>
    <submittedName>
        <fullName evidence="7">Tyrosine-type recombinase/integrase</fullName>
    </submittedName>
</protein>
<feature type="domain" description="Core-binding (CB)" evidence="6">
    <location>
        <begin position="69"/>
        <end position="156"/>
    </location>
</feature>
<evidence type="ECO:0000256" key="4">
    <source>
        <dbReference type="PROSITE-ProRule" id="PRU01248"/>
    </source>
</evidence>
<keyword evidence="1" id="KW-0229">DNA integration</keyword>
<dbReference type="AlphaFoldDB" id="A0A6G8QD36"/>
<dbReference type="GO" id="GO:0003677">
    <property type="term" value="F:DNA binding"/>
    <property type="evidence" value="ECO:0007669"/>
    <property type="project" value="UniProtKB-UniRule"/>
</dbReference>
<evidence type="ECO:0000256" key="1">
    <source>
        <dbReference type="ARBA" id="ARBA00022908"/>
    </source>
</evidence>
<dbReference type="PROSITE" id="PS51898">
    <property type="entry name" value="TYR_RECOMBINASE"/>
    <property type="match status" value="1"/>
</dbReference>
<keyword evidence="8" id="KW-1185">Reference proteome</keyword>
<dbReference type="PANTHER" id="PTHR30349">
    <property type="entry name" value="PHAGE INTEGRASE-RELATED"/>
    <property type="match status" value="1"/>
</dbReference>
<reference evidence="7 8" key="1">
    <citation type="submission" date="2019-10" db="EMBL/GenBank/DDBJ databases">
        <title>Rubrobacter sp nov SCSIO 52090 isolated from a deep-sea sediment in the South China Sea.</title>
        <authorList>
            <person name="Chen R.W."/>
        </authorList>
    </citation>
    <scope>NUCLEOTIDE SEQUENCE [LARGE SCALE GENOMIC DNA]</scope>
    <source>
        <strain evidence="7 8">SCSIO 52909</strain>
    </source>
</reference>
<dbReference type="InterPro" id="IPR002104">
    <property type="entry name" value="Integrase_catalytic"/>
</dbReference>
<keyword evidence="3" id="KW-0233">DNA recombination</keyword>
<dbReference type="Gene3D" id="1.10.150.130">
    <property type="match status" value="1"/>
</dbReference>
<dbReference type="Proteomes" id="UP000501452">
    <property type="component" value="Chromosome"/>
</dbReference>
<dbReference type="CDD" id="cd01189">
    <property type="entry name" value="INT_ICEBs1_C_like"/>
    <property type="match status" value="1"/>
</dbReference>
<proteinExistence type="predicted"/>
<dbReference type="SUPFAM" id="SSF56349">
    <property type="entry name" value="DNA breaking-rejoining enzymes"/>
    <property type="match status" value="1"/>
</dbReference>
<dbReference type="InterPro" id="IPR011010">
    <property type="entry name" value="DNA_brk_join_enz"/>
</dbReference>
<dbReference type="Gene3D" id="1.10.443.10">
    <property type="entry name" value="Intergrase catalytic core"/>
    <property type="match status" value="1"/>
</dbReference>
<sequence>MTDKKRANGLGSKPKQRKDGRFYSNYTVYVRGPKGRVPKLRTVYGKTPTECERNLIRALGDRDDSVLLDSHNPQLADYLPWWLEKVVADTVKQTTWDGYARMASRHLAPILGHVRLKELDQDHVLDLKSEMLSSGLSNRTVRYAMQTLGKALGYAVGRGTIPANPVRAVKPPRKVKRQLDVWTLQDVLRFFRAARLDRMGPLYVLAATTGLREGEILGLWWRDVHLDASDGPILRVQRNLVRSSTGVEIEHLKTDEGRPVELTRMGVGALKRQRKQQEGERLAAGDRWGVPRMKKSRRYDLGDLVFTTRNGTHIDPSNLSAKHFRPFLRRAGLPRIRFHDLRHTLATVMFSELRAHPKAVQGMFGHKDVKITLDTYTHYLPTMQAPYVANLDELFGEWTDEDVD</sequence>
<dbReference type="GO" id="GO:0015074">
    <property type="term" value="P:DNA integration"/>
    <property type="evidence" value="ECO:0007669"/>
    <property type="project" value="UniProtKB-KW"/>
</dbReference>
<dbReference type="KEGG" id="rub:GBA63_18565"/>
<dbReference type="InterPro" id="IPR050090">
    <property type="entry name" value="Tyrosine_recombinase_XerCD"/>
</dbReference>